<keyword evidence="3" id="KW-1185">Reference proteome</keyword>
<dbReference type="Proteomes" id="UP000238220">
    <property type="component" value="Unassembled WGS sequence"/>
</dbReference>
<evidence type="ECO:0000313" key="3">
    <source>
        <dbReference type="Proteomes" id="UP000238220"/>
    </source>
</evidence>
<dbReference type="RefSeq" id="WP_104230652.1">
    <property type="nucleotide sequence ID" value="NZ_PSNW01000006.1"/>
</dbReference>
<evidence type="ECO:0000259" key="1">
    <source>
        <dbReference type="Pfam" id="PF02627"/>
    </source>
</evidence>
<sequence>MSRYDRKKGVELFNEVYCGKVPLPAGEGQSPFIDYMLETLFGTLWADGTLSIRDRRLLLIGAIAAQGEASTLAIQLRSALLRGELTPEQLDAVAVFLTQYVGYPKGSQLFQVCNGVKAEAQQKQGTP</sequence>
<protein>
    <submittedName>
        <fullName evidence="2">Carboxymuconolactone decarboxylase</fullName>
    </submittedName>
</protein>
<dbReference type="PANTHER" id="PTHR33570:SF2">
    <property type="entry name" value="CARBOXYMUCONOLACTONE DECARBOXYLASE-LIKE DOMAIN-CONTAINING PROTEIN"/>
    <property type="match status" value="1"/>
</dbReference>
<accession>A0A2S5TF27</accession>
<dbReference type="PANTHER" id="PTHR33570">
    <property type="entry name" value="4-CARBOXYMUCONOLACTONE DECARBOXYLASE FAMILY PROTEIN"/>
    <property type="match status" value="1"/>
</dbReference>
<dbReference type="InterPro" id="IPR029032">
    <property type="entry name" value="AhpD-like"/>
</dbReference>
<proteinExistence type="predicted"/>
<organism evidence="2 3">
    <name type="scientific">Solimonas fluminis</name>
    <dbReference type="NCBI Taxonomy" id="2086571"/>
    <lineage>
        <taxon>Bacteria</taxon>
        <taxon>Pseudomonadati</taxon>
        <taxon>Pseudomonadota</taxon>
        <taxon>Gammaproteobacteria</taxon>
        <taxon>Nevskiales</taxon>
        <taxon>Nevskiaceae</taxon>
        <taxon>Solimonas</taxon>
    </lineage>
</organism>
<dbReference type="AlphaFoldDB" id="A0A2S5TF27"/>
<dbReference type="EMBL" id="PSNW01000006">
    <property type="protein sequence ID" value="PPE73590.1"/>
    <property type="molecule type" value="Genomic_DNA"/>
</dbReference>
<feature type="domain" description="Carboxymuconolactone decarboxylase-like" evidence="1">
    <location>
        <begin position="34"/>
        <end position="111"/>
    </location>
</feature>
<dbReference type="InterPro" id="IPR003779">
    <property type="entry name" value="CMD-like"/>
</dbReference>
<dbReference type="OrthoDB" id="9801400at2"/>
<reference evidence="2 3" key="1">
    <citation type="submission" date="2018-02" db="EMBL/GenBank/DDBJ databases">
        <title>Genome sequencing of Solimonas sp. HR-BB.</title>
        <authorList>
            <person name="Lee Y."/>
            <person name="Jeon C.O."/>
        </authorList>
    </citation>
    <scope>NUCLEOTIDE SEQUENCE [LARGE SCALE GENOMIC DNA]</scope>
    <source>
        <strain evidence="2 3">HR-BB</strain>
    </source>
</reference>
<evidence type="ECO:0000313" key="2">
    <source>
        <dbReference type="EMBL" id="PPE73590.1"/>
    </source>
</evidence>
<name>A0A2S5TF27_9GAMM</name>
<dbReference type="Gene3D" id="1.20.1290.10">
    <property type="entry name" value="AhpD-like"/>
    <property type="match status" value="1"/>
</dbReference>
<gene>
    <name evidence="2" type="ORF">C3942_12365</name>
</gene>
<dbReference type="SUPFAM" id="SSF69118">
    <property type="entry name" value="AhpD-like"/>
    <property type="match status" value="1"/>
</dbReference>
<dbReference type="InterPro" id="IPR052512">
    <property type="entry name" value="4CMD/NDH-1_regulator"/>
</dbReference>
<dbReference type="GO" id="GO:0051920">
    <property type="term" value="F:peroxiredoxin activity"/>
    <property type="evidence" value="ECO:0007669"/>
    <property type="project" value="InterPro"/>
</dbReference>
<dbReference type="Pfam" id="PF02627">
    <property type="entry name" value="CMD"/>
    <property type="match status" value="1"/>
</dbReference>
<comment type="caution">
    <text evidence="2">The sequence shown here is derived from an EMBL/GenBank/DDBJ whole genome shotgun (WGS) entry which is preliminary data.</text>
</comment>